<accession>A0A1I2R6S4</accession>
<organism evidence="1 2">
    <name type="scientific">Halopelagius inordinatus</name>
    <dbReference type="NCBI Taxonomy" id="553467"/>
    <lineage>
        <taxon>Archaea</taxon>
        <taxon>Methanobacteriati</taxon>
        <taxon>Methanobacteriota</taxon>
        <taxon>Stenosarchaea group</taxon>
        <taxon>Halobacteria</taxon>
        <taxon>Halobacteriales</taxon>
        <taxon>Haloferacaceae</taxon>
    </lineage>
</organism>
<keyword evidence="2" id="KW-1185">Reference proteome</keyword>
<dbReference type="InterPro" id="IPR036895">
    <property type="entry name" value="Uracil-DNA_glycosylase-like_sf"/>
</dbReference>
<proteinExistence type="predicted"/>
<dbReference type="STRING" id="553467.SAMN04488063_1774"/>
<evidence type="ECO:0000313" key="2">
    <source>
        <dbReference type="Proteomes" id="UP000198876"/>
    </source>
</evidence>
<sequence length="218" mass="24200">MIQKLDVIRQNAQEGTGPCEGCSAQCASEGRLVNPGLGNPDGEVMFVTDEPRHPTDWSKYDSWEEYNEEWMRRFANARGGRFINRLLSRTNYRLGDAWVADSIKCPTSPDENRGIPGADTDDAYSHCRAYLEAEFGRVDPQAVVTLGKGATIRTLRALGVPVSQAKSVRVTKEYGTADFDTAYPLVISLHWAQRTVAEDEWVPMVQEAISQALQSSSL</sequence>
<dbReference type="Proteomes" id="UP000198876">
    <property type="component" value="Unassembled WGS sequence"/>
</dbReference>
<protein>
    <submittedName>
        <fullName evidence="1">Uracil-DNA glycosylase</fullName>
    </submittedName>
</protein>
<dbReference type="AlphaFoldDB" id="A0A1I2R6S4"/>
<dbReference type="SUPFAM" id="SSF52141">
    <property type="entry name" value="Uracil-DNA glycosylase-like"/>
    <property type="match status" value="1"/>
</dbReference>
<dbReference type="EMBL" id="FOOQ01000002">
    <property type="protein sequence ID" value="SFG35209.1"/>
    <property type="molecule type" value="Genomic_DNA"/>
</dbReference>
<dbReference type="Gene3D" id="3.40.470.10">
    <property type="entry name" value="Uracil-DNA glycosylase-like domain"/>
    <property type="match status" value="1"/>
</dbReference>
<gene>
    <name evidence="1" type="ORF">SAMN04488063_1774</name>
</gene>
<evidence type="ECO:0000313" key="1">
    <source>
        <dbReference type="EMBL" id="SFG35209.1"/>
    </source>
</evidence>
<reference evidence="2" key="1">
    <citation type="submission" date="2016-10" db="EMBL/GenBank/DDBJ databases">
        <authorList>
            <person name="Varghese N."/>
            <person name="Submissions S."/>
        </authorList>
    </citation>
    <scope>NUCLEOTIDE SEQUENCE [LARGE SCALE GENOMIC DNA]</scope>
    <source>
        <strain evidence="2">CGMCC 1.7739</strain>
    </source>
</reference>
<dbReference type="RefSeq" id="WP_177213320.1">
    <property type="nucleotide sequence ID" value="NZ_FOOQ01000002.1"/>
</dbReference>
<name>A0A1I2R6S4_9EURY</name>
<dbReference type="OrthoDB" id="350135at2157"/>